<evidence type="ECO:0000313" key="2">
    <source>
        <dbReference type="EMBL" id="BAH07326.1"/>
    </source>
</evidence>
<keyword evidence="1" id="KW-1133">Transmembrane helix</keyword>
<dbReference type="EMBL" id="AP009049">
    <property type="protein sequence ID" value="BAH07326.1"/>
    <property type="molecule type" value="Genomic_DNA"/>
</dbReference>
<feature type="transmembrane region" description="Helical" evidence="1">
    <location>
        <begin position="47"/>
        <end position="69"/>
    </location>
</feature>
<dbReference type="KEGG" id="ckr:CKR_2275"/>
<dbReference type="Proteomes" id="UP000007969">
    <property type="component" value="Chromosome"/>
</dbReference>
<evidence type="ECO:0008006" key="4">
    <source>
        <dbReference type="Google" id="ProtNLM"/>
    </source>
</evidence>
<gene>
    <name evidence="2" type="ordered locus">CKR_2275</name>
</gene>
<keyword evidence="1" id="KW-0812">Transmembrane</keyword>
<feature type="transmembrane region" description="Helical" evidence="1">
    <location>
        <begin position="95"/>
        <end position="116"/>
    </location>
</feature>
<dbReference type="InterPro" id="IPR021354">
    <property type="entry name" value="DUF2975"/>
</dbReference>
<evidence type="ECO:0000313" key="3">
    <source>
        <dbReference type="Proteomes" id="UP000007969"/>
    </source>
</evidence>
<accession>B9E4A1</accession>
<protein>
    <recommendedName>
        <fullName evidence="4">DUF2975 domain-containing protein</fullName>
    </recommendedName>
</protein>
<feature type="transmembrane region" description="Helical" evidence="1">
    <location>
        <begin position="12"/>
        <end position="35"/>
    </location>
</feature>
<dbReference type="AlphaFoldDB" id="B9E4A1"/>
<evidence type="ECO:0000256" key="1">
    <source>
        <dbReference type="SAM" id="Phobius"/>
    </source>
</evidence>
<sequence>MLFMKPGSTIFLKIVVFLIGIIVLALCIFWLPAIAAGAAEHYPKVDYWPVLIGSYLSAIPFFAALYQVLRLLNYIDRNKAFSELSVTVLKNIKHCAITISIIYAVLIPFLVPMANADDAPGIVALGLVIAFASFVIAVFAVVLQKLLKDAVDIKSDNDLTI</sequence>
<feature type="transmembrane region" description="Helical" evidence="1">
    <location>
        <begin position="122"/>
        <end position="143"/>
    </location>
</feature>
<name>B9E4A1_CLOK1</name>
<keyword evidence="1" id="KW-0472">Membrane</keyword>
<organism evidence="2 3">
    <name type="scientific">Clostridium kluyveri (strain NBRC 12016)</name>
    <dbReference type="NCBI Taxonomy" id="583346"/>
    <lineage>
        <taxon>Bacteria</taxon>
        <taxon>Bacillati</taxon>
        <taxon>Bacillota</taxon>
        <taxon>Clostridia</taxon>
        <taxon>Eubacteriales</taxon>
        <taxon>Clostridiaceae</taxon>
        <taxon>Clostridium</taxon>
    </lineage>
</organism>
<reference evidence="3" key="1">
    <citation type="submission" date="2005-09" db="EMBL/GenBank/DDBJ databases">
        <title>Complete genome sequence of Clostridium kluyveri and comparative genomics of Clostridia species.</title>
        <authorList>
            <person name="Inui M."/>
            <person name="Nonaka H."/>
            <person name="Shinoda Y."/>
            <person name="Ikenaga Y."/>
            <person name="Abe M."/>
            <person name="Naito K."/>
            <person name="Vertes A.A."/>
            <person name="Yukawa H."/>
        </authorList>
    </citation>
    <scope>NUCLEOTIDE SEQUENCE [LARGE SCALE GENOMIC DNA]</scope>
    <source>
        <strain evidence="3">NBRC 12016</strain>
    </source>
</reference>
<dbReference type="Pfam" id="PF11188">
    <property type="entry name" value="DUF2975"/>
    <property type="match status" value="1"/>
</dbReference>
<dbReference type="HOGENOM" id="CLU_137354_0_0_9"/>
<proteinExistence type="predicted"/>